<evidence type="ECO:0000256" key="2">
    <source>
        <dbReference type="ARBA" id="ARBA00004651"/>
    </source>
</evidence>
<keyword evidence="9 19" id="KW-0418">Kinase</keyword>
<dbReference type="Pfam" id="PF00512">
    <property type="entry name" value="HisKA"/>
    <property type="match status" value="1"/>
</dbReference>
<dbReference type="Pfam" id="PF00072">
    <property type="entry name" value="Response_reg"/>
    <property type="match status" value="1"/>
</dbReference>
<dbReference type="InterPro" id="IPR003594">
    <property type="entry name" value="HATPase_dom"/>
</dbReference>
<sequence length="826" mass="91369">MKSGMGKKAGTRIFAGALAGVIIVFALVSAFYIHNFDQTLLEENQSHLAEVADHIVTYIQAAVEDTLDTLETAADALPLMEQEECVGYLKQMVDRHGFTYAGYAGRDGVLHATQELPYSDISREDYFQGALKGERMITGLMRRILENRAVSGIVLAVPLRSPGGEIVGVLAAMLDISRLNDALRTESFGGAGYSYIIDDKGNLVLHNKSMDYNNFFRVLENVKIQGTRGLDEIRQDMADGGSGMLLYNQLGVEQYAYYCPLGLNSWTVVNIVPRDVVMSKTDRLIREMVGISIAVVIIFLMLLTGMGALWGISRNERHAAEMKSVFLANMSHEIRTPMNVILGISELLLRSDLTETQRVSVQTIRKSGQGLLDIINDILDFSKVESGKYTIEEREYEMSSLLYDLTTIAAVRLGKKPVDFMVEAEGSVPALLVGDMVRVKQILVNIIGNAVKFTQEGYVRLSVQAEEEKEGIRLTMKVEDTGVGIKKQDIGKLFVSFNQVDTHYSHGLEGTGLGLAISKALCQMMDGEISVESEYGKGSVFTVSILQKKGGSAEPLLPSSGWEGCRILILEKSPRMREYFSRCMDQMRVAYILCSDERSFAEALYTGEFTHACAERAALEKTDRARVPAKTRLAVLAGRLDSGLGDMGGASAYPVIYIPLFGLQLAGFLKNPRANRKTEEDNELRQYPHVRLLVVDDNELNLQIAEGLLEPFGPRIDCVQSGAEAVEAVKNKAYDLVFLDHMMPGMDGVETLKKIRALPGGADKTLPVVALTANATNSARAMFFEEGFDDFMPKPVSMQRLDELLLKWVWSVEEKRRREEEEGDGV</sequence>
<evidence type="ECO:0000256" key="8">
    <source>
        <dbReference type="ARBA" id="ARBA00022692"/>
    </source>
</evidence>
<feature type="transmembrane region" description="Helical" evidence="16">
    <location>
        <begin position="12"/>
        <end position="33"/>
    </location>
</feature>
<dbReference type="EC" id="2.7.13.3" evidence="4"/>
<comment type="caution">
    <text evidence="19">The sequence shown here is derived from an EMBL/GenBank/DDBJ whole genome shotgun (WGS) entry which is preliminary data.</text>
</comment>
<evidence type="ECO:0000256" key="15">
    <source>
        <dbReference type="PROSITE-ProRule" id="PRU00169"/>
    </source>
</evidence>
<feature type="modified residue" description="4-aspartylphosphate" evidence="15">
    <location>
        <position position="740"/>
    </location>
</feature>
<feature type="transmembrane region" description="Helical" evidence="16">
    <location>
        <begin position="288"/>
        <end position="312"/>
    </location>
</feature>
<dbReference type="Gene3D" id="3.40.50.2300">
    <property type="match status" value="1"/>
</dbReference>
<evidence type="ECO:0000256" key="12">
    <source>
        <dbReference type="ARBA" id="ARBA00023136"/>
    </source>
</evidence>
<evidence type="ECO:0000313" key="19">
    <source>
        <dbReference type="EMBL" id="RGE55840.1"/>
    </source>
</evidence>
<dbReference type="InterPro" id="IPR011006">
    <property type="entry name" value="CheY-like_superfamily"/>
</dbReference>
<dbReference type="RefSeq" id="WP_117545813.1">
    <property type="nucleotide sequence ID" value="NZ_JBKUNB010000001.1"/>
</dbReference>
<dbReference type="Pfam" id="PF02743">
    <property type="entry name" value="dCache_1"/>
    <property type="match status" value="1"/>
</dbReference>
<comment type="function">
    <text evidence="13">May play the central regulatory role in sporulation. It may be an element of the effector pathway responsible for the activation of sporulation genes in response to nutritional stress. Spo0A may act in concert with spo0H (a sigma factor) to control the expression of some genes that are critical to the sporulation process.</text>
</comment>
<dbReference type="InterPro" id="IPR036890">
    <property type="entry name" value="HATPase_C_sf"/>
</dbReference>
<keyword evidence="6" id="KW-1003">Cell membrane</keyword>
<evidence type="ECO:0000256" key="10">
    <source>
        <dbReference type="ARBA" id="ARBA00022989"/>
    </source>
</evidence>
<dbReference type="InterPro" id="IPR001789">
    <property type="entry name" value="Sig_transdc_resp-reg_receiver"/>
</dbReference>
<comment type="similarity">
    <text evidence="3">In the N-terminal section; belongs to the phytochrome family.</text>
</comment>
<evidence type="ECO:0000256" key="9">
    <source>
        <dbReference type="ARBA" id="ARBA00022777"/>
    </source>
</evidence>
<evidence type="ECO:0000256" key="4">
    <source>
        <dbReference type="ARBA" id="ARBA00012438"/>
    </source>
</evidence>
<comment type="subcellular location">
    <subcellularLocation>
        <location evidence="2">Cell membrane</location>
        <topology evidence="2">Multi-pass membrane protein</topology>
    </subcellularLocation>
</comment>
<dbReference type="Gene3D" id="1.10.287.130">
    <property type="match status" value="1"/>
</dbReference>
<dbReference type="PROSITE" id="PS50110">
    <property type="entry name" value="RESPONSE_REGULATORY"/>
    <property type="match status" value="1"/>
</dbReference>
<dbReference type="FunFam" id="3.30.565.10:FF:000010">
    <property type="entry name" value="Sensor histidine kinase RcsC"/>
    <property type="match status" value="1"/>
</dbReference>
<keyword evidence="12 16" id="KW-0472">Membrane</keyword>
<keyword evidence="8 16" id="KW-0812">Transmembrane</keyword>
<evidence type="ECO:0000256" key="16">
    <source>
        <dbReference type="SAM" id="Phobius"/>
    </source>
</evidence>
<dbReference type="SMART" id="SM00388">
    <property type="entry name" value="HisKA"/>
    <property type="match status" value="1"/>
</dbReference>
<dbReference type="InterPro" id="IPR004358">
    <property type="entry name" value="Sig_transdc_His_kin-like_C"/>
</dbReference>
<dbReference type="InterPro" id="IPR003661">
    <property type="entry name" value="HisK_dim/P_dom"/>
</dbReference>
<evidence type="ECO:0000256" key="7">
    <source>
        <dbReference type="ARBA" id="ARBA00022553"/>
    </source>
</evidence>
<dbReference type="GO" id="GO:0000155">
    <property type="term" value="F:phosphorelay sensor kinase activity"/>
    <property type="evidence" value="ECO:0007669"/>
    <property type="project" value="InterPro"/>
</dbReference>
<dbReference type="Gene3D" id="3.30.565.10">
    <property type="entry name" value="Histidine kinase-like ATPase, C-terminal domain"/>
    <property type="match status" value="1"/>
</dbReference>
<accession>A0A3E3HVI2</accession>
<dbReference type="AlphaFoldDB" id="A0A3E3HVI2"/>
<evidence type="ECO:0000256" key="13">
    <source>
        <dbReference type="ARBA" id="ARBA00024867"/>
    </source>
</evidence>
<protein>
    <recommendedName>
        <fullName evidence="14">Circadian input-output histidine kinase CikA</fullName>
        <ecNumber evidence="4">2.7.13.3</ecNumber>
    </recommendedName>
    <alternativeName>
        <fullName evidence="5">Stage 0 sporulation protein A homolog</fullName>
    </alternativeName>
</protein>
<dbReference type="CDD" id="cd12914">
    <property type="entry name" value="PDC1_DGC_like"/>
    <property type="match status" value="1"/>
</dbReference>
<dbReference type="GO" id="GO:0005886">
    <property type="term" value="C:plasma membrane"/>
    <property type="evidence" value="ECO:0007669"/>
    <property type="project" value="UniProtKB-SubCell"/>
</dbReference>
<reference evidence="19 20" key="1">
    <citation type="submission" date="2018-08" db="EMBL/GenBank/DDBJ databases">
        <title>A genome reference for cultivated species of the human gut microbiota.</title>
        <authorList>
            <person name="Zou Y."/>
            <person name="Xue W."/>
            <person name="Luo G."/>
        </authorList>
    </citation>
    <scope>NUCLEOTIDE SEQUENCE [LARGE SCALE GENOMIC DNA]</scope>
    <source>
        <strain evidence="19 20">TF05-5AC</strain>
    </source>
</reference>
<organism evidence="19 20">
    <name type="scientific">Eisenbergiella massiliensis</name>
    <dbReference type="NCBI Taxonomy" id="1720294"/>
    <lineage>
        <taxon>Bacteria</taxon>
        <taxon>Bacillati</taxon>
        <taxon>Bacillota</taxon>
        <taxon>Clostridia</taxon>
        <taxon>Lachnospirales</taxon>
        <taxon>Lachnospiraceae</taxon>
        <taxon>Eisenbergiella</taxon>
    </lineage>
</organism>
<dbReference type="Proteomes" id="UP000260812">
    <property type="component" value="Unassembled WGS sequence"/>
</dbReference>
<dbReference type="CDD" id="cd16922">
    <property type="entry name" value="HATPase_EvgS-ArcB-TorS-like"/>
    <property type="match status" value="1"/>
</dbReference>
<dbReference type="SMART" id="SM00387">
    <property type="entry name" value="HATPase_c"/>
    <property type="match status" value="1"/>
</dbReference>
<dbReference type="InterPro" id="IPR005467">
    <property type="entry name" value="His_kinase_dom"/>
</dbReference>
<dbReference type="Pfam" id="PF02518">
    <property type="entry name" value="HATPase_c"/>
    <property type="match status" value="1"/>
</dbReference>
<evidence type="ECO:0000256" key="3">
    <source>
        <dbReference type="ARBA" id="ARBA00006402"/>
    </source>
</evidence>
<proteinExistence type="inferred from homology"/>
<keyword evidence="11" id="KW-0902">Two-component regulatory system</keyword>
<dbReference type="PANTHER" id="PTHR45339">
    <property type="entry name" value="HYBRID SIGNAL TRANSDUCTION HISTIDINE KINASE J"/>
    <property type="match status" value="1"/>
</dbReference>
<evidence type="ECO:0000256" key="1">
    <source>
        <dbReference type="ARBA" id="ARBA00000085"/>
    </source>
</evidence>
<name>A0A3E3HVI2_9FIRM</name>
<evidence type="ECO:0000256" key="11">
    <source>
        <dbReference type="ARBA" id="ARBA00023012"/>
    </source>
</evidence>
<evidence type="ECO:0000256" key="5">
    <source>
        <dbReference type="ARBA" id="ARBA00018672"/>
    </source>
</evidence>
<keyword evidence="20" id="KW-1185">Reference proteome</keyword>
<dbReference type="CDD" id="cd12912">
    <property type="entry name" value="PDC2_MCP_like"/>
    <property type="match status" value="1"/>
</dbReference>
<dbReference type="SMART" id="SM00448">
    <property type="entry name" value="REC"/>
    <property type="match status" value="1"/>
</dbReference>
<feature type="domain" description="Response regulatory" evidence="18">
    <location>
        <begin position="691"/>
        <end position="809"/>
    </location>
</feature>
<dbReference type="EMBL" id="QVLV01000035">
    <property type="protein sequence ID" value="RGE55840.1"/>
    <property type="molecule type" value="Genomic_DNA"/>
</dbReference>
<evidence type="ECO:0000256" key="14">
    <source>
        <dbReference type="ARBA" id="ARBA00074306"/>
    </source>
</evidence>
<evidence type="ECO:0000259" key="18">
    <source>
        <dbReference type="PROSITE" id="PS50110"/>
    </source>
</evidence>
<comment type="catalytic activity">
    <reaction evidence="1">
        <text>ATP + protein L-histidine = ADP + protein N-phospho-L-histidine.</text>
        <dbReference type="EC" id="2.7.13.3"/>
    </reaction>
</comment>
<dbReference type="PROSITE" id="PS50109">
    <property type="entry name" value="HIS_KIN"/>
    <property type="match status" value="1"/>
</dbReference>
<keyword evidence="10 16" id="KW-1133">Transmembrane helix</keyword>
<dbReference type="InterPro" id="IPR036097">
    <property type="entry name" value="HisK_dim/P_sf"/>
</dbReference>
<dbReference type="SUPFAM" id="SSF47384">
    <property type="entry name" value="Homodimeric domain of signal transducing histidine kinase"/>
    <property type="match status" value="1"/>
</dbReference>
<dbReference type="SUPFAM" id="SSF52172">
    <property type="entry name" value="CheY-like"/>
    <property type="match status" value="1"/>
</dbReference>
<evidence type="ECO:0000259" key="17">
    <source>
        <dbReference type="PROSITE" id="PS50109"/>
    </source>
</evidence>
<dbReference type="PANTHER" id="PTHR45339:SF1">
    <property type="entry name" value="HYBRID SIGNAL TRANSDUCTION HISTIDINE KINASE J"/>
    <property type="match status" value="1"/>
</dbReference>
<evidence type="ECO:0000313" key="20">
    <source>
        <dbReference type="Proteomes" id="UP000260812"/>
    </source>
</evidence>
<keyword evidence="7 15" id="KW-0597">Phosphoprotein</keyword>
<dbReference type="CDD" id="cd17546">
    <property type="entry name" value="REC_hyHK_CKI1_RcsC-like"/>
    <property type="match status" value="1"/>
</dbReference>
<dbReference type="PRINTS" id="PR00344">
    <property type="entry name" value="BCTRLSENSOR"/>
</dbReference>
<gene>
    <name evidence="19" type="ORF">DXC51_27185</name>
</gene>
<feature type="domain" description="Histidine kinase" evidence="17">
    <location>
        <begin position="329"/>
        <end position="549"/>
    </location>
</feature>
<dbReference type="Gene3D" id="3.30.450.20">
    <property type="entry name" value="PAS domain"/>
    <property type="match status" value="1"/>
</dbReference>
<dbReference type="InterPro" id="IPR033479">
    <property type="entry name" value="dCache_1"/>
</dbReference>
<keyword evidence="9 19" id="KW-0808">Transferase</keyword>
<evidence type="ECO:0000256" key="6">
    <source>
        <dbReference type="ARBA" id="ARBA00022475"/>
    </source>
</evidence>
<dbReference type="GeneID" id="97990435"/>
<dbReference type="SUPFAM" id="SSF55874">
    <property type="entry name" value="ATPase domain of HSP90 chaperone/DNA topoisomerase II/histidine kinase"/>
    <property type="match status" value="1"/>
</dbReference>
<dbReference type="CDD" id="cd00082">
    <property type="entry name" value="HisKA"/>
    <property type="match status" value="1"/>
</dbReference>